<dbReference type="Pfam" id="PF12974">
    <property type="entry name" value="Phosphonate-bd"/>
    <property type="match status" value="1"/>
</dbReference>
<feature type="region of interest" description="Disordered" evidence="3">
    <location>
        <begin position="318"/>
        <end position="337"/>
    </location>
</feature>
<organism evidence="5 6">
    <name type="scientific">Armatimonas rosea</name>
    <dbReference type="NCBI Taxonomy" id="685828"/>
    <lineage>
        <taxon>Bacteria</taxon>
        <taxon>Bacillati</taxon>
        <taxon>Armatimonadota</taxon>
        <taxon>Armatimonadia</taxon>
        <taxon>Armatimonadales</taxon>
        <taxon>Armatimonadaceae</taxon>
        <taxon>Armatimonas</taxon>
    </lineage>
</organism>
<sequence length="337" mass="35901">MNPIRRRSLIFAAALTLTSIALAGCNPSSDAGKSGPSGTASAPTDKPTKLILGFVPSVEADKAVANAKPLADYLTKELGIPVESFVSTDYVGLIEAMASKKVDIGSLPTLGYVLAKDKSAADVILKTAREIPATKEVKTTYHSMFITRADSGIKSIEEAKGKRMAFVDPQSASGNLFPRYYLKKKNIDADSFFAQTTFAGGHDSAVRAVYNGQVDVAAVYDDARNKVEKTLPDVKTKVIKIGETDEIPNDTISVRAGLDPELVQKIKAAFLKYAESEEGKKTLKAIYEVEGFAEAKDGDYDVVRDVAKALNVPLDNYMPKPKAPAAAPAAPAGAPKK</sequence>
<evidence type="ECO:0000313" key="6">
    <source>
        <dbReference type="Proteomes" id="UP000520814"/>
    </source>
</evidence>
<reference evidence="5 6" key="1">
    <citation type="submission" date="2020-08" db="EMBL/GenBank/DDBJ databases">
        <title>Genomic Encyclopedia of Type Strains, Phase IV (KMG-IV): sequencing the most valuable type-strain genomes for metagenomic binning, comparative biology and taxonomic classification.</title>
        <authorList>
            <person name="Goeker M."/>
        </authorList>
    </citation>
    <scope>NUCLEOTIDE SEQUENCE [LARGE SCALE GENOMIC DNA]</scope>
    <source>
        <strain evidence="5 6">DSM 23562</strain>
    </source>
</reference>
<dbReference type="GO" id="GO:0043190">
    <property type="term" value="C:ATP-binding cassette (ABC) transporter complex"/>
    <property type="evidence" value="ECO:0007669"/>
    <property type="project" value="InterPro"/>
</dbReference>
<dbReference type="PANTHER" id="PTHR35841">
    <property type="entry name" value="PHOSPHONATES-BINDING PERIPLASMIC PROTEIN"/>
    <property type="match status" value="1"/>
</dbReference>
<dbReference type="EMBL" id="JACHGW010000008">
    <property type="protein sequence ID" value="MBB6053742.1"/>
    <property type="molecule type" value="Genomic_DNA"/>
</dbReference>
<feature type="chain" id="PRO_5030678793" evidence="4">
    <location>
        <begin position="24"/>
        <end position="337"/>
    </location>
</feature>
<evidence type="ECO:0000256" key="1">
    <source>
        <dbReference type="ARBA" id="ARBA00007162"/>
    </source>
</evidence>
<gene>
    <name evidence="5" type="ORF">HNQ39_005584</name>
</gene>
<dbReference type="SUPFAM" id="SSF53850">
    <property type="entry name" value="Periplasmic binding protein-like II"/>
    <property type="match status" value="1"/>
</dbReference>
<comment type="caution">
    <text evidence="5">The sequence shown here is derived from an EMBL/GenBank/DDBJ whole genome shotgun (WGS) entry which is preliminary data.</text>
</comment>
<evidence type="ECO:0000256" key="3">
    <source>
        <dbReference type="SAM" id="MobiDB-lite"/>
    </source>
</evidence>
<feature type="signal peptide" evidence="4">
    <location>
        <begin position="1"/>
        <end position="23"/>
    </location>
</feature>
<dbReference type="NCBIfam" id="TIGR01098">
    <property type="entry name" value="3A0109s03R"/>
    <property type="match status" value="1"/>
</dbReference>
<evidence type="ECO:0000313" key="5">
    <source>
        <dbReference type="EMBL" id="MBB6053742.1"/>
    </source>
</evidence>
<dbReference type="PANTHER" id="PTHR35841:SF1">
    <property type="entry name" value="PHOSPHONATES-BINDING PERIPLASMIC PROTEIN"/>
    <property type="match status" value="1"/>
</dbReference>
<dbReference type="Proteomes" id="UP000520814">
    <property type="component" value="Unassembled WGS sequence"/>
</dbReference>
<dbReference type="PROSITE" id="PS51318">
    <property type="entry name" value="TAT"/>
    <property type="match status" value="1"/>
</dbReference>
<evidence type="ECO:0000256" key="2">
    <source>
        <dbReference type="ARBA" id="ARBA00022729"/>
    </source>
</evidence>
<feature type="compositionally biased region" description="Low complexity" evidence="3">
    <location>
        <begin position="319"/>
        <end position="337"/>
    </location>
</feature>
<dbReference type="PROSITE" id="PS51257">
    <property type="entry name" value="PROKAR_LIPOPROTEIN"/>
    <property type="match status" value="1"/>
</dbReference>
<dbReference type="GO" id="GO:0055085">
    <property type="term" value="P:transmembrane transport"/>
    <property type="evidence" value="ECO:0007669"/>
    <property type="project" value="InterPro"/>
</dbReference>
<proteinExistence type="inferred from homology"/>
<dbReference type="InterPro" id="IPR006311">
    <property type="entry name" value="TAT_signal"/>
</dbReference>
<dbReference type="Gene3D" id="3.40.190.10">
    <property type="entry name" value="Periplasmic binding protein-like II"/>
    <property type="match status" value="2"/>
</dbReference>
<dbReference type="CDD" id="cd01071">
    <property type="entry name" value="PBP2_PhnD_like"/>
    <property type="match status" value="1"/>
</dbReference>
<name>A0A7W9SVQ2_ARMRO</name>
<dbReference type="InterPro" id="IPR005770">
    <property type="entry name" value="PhnD"/>
</dbReference>
<keyword evidence="2 4" id="KW-0732">Signal</keyword>
<dbReference type="RefSeq" id="WP_184203832.1">
    <property type="nucleotide sequence ID" value="NZ_JACHGW010000008.1"/>
</dbReference>
<comment type="similarity">
    <text evidence="1">Belongs to the phosphate/phosphite/phosphonate binding protein family.</text>
</comment>
<evidence type="ECO:0000256" key="4">
    <source>
        <dbReference type="SAM" id="SignalP"/>
    </source>
</evidence>
<keyword evidence="6" id="KW-1185">Reference proteome</keyword>
<accession>A0A7W9SVQ2</accession>
<dbReference type="AlphaFoldDB" id="A0A7W9SVQ2"/>
<protein>
    <submittedName>
        <fullName evidence="5">Phosphonate transport system substrate-binding protein</fullName>
    </submittedName>
</protein>